<sequence length="703" mass="76261">MPERAPRGSALLIGVDHYYGGTTNLYGCVGDVEATDTLLRSMPGVITSIVKLTSPNPPTAADPATLPTLENVVAAFNKLAEEAQAGDFVYIHYSGHGTRANTKFPGLKQNRIDEGLVLIGPDEGTERRRANLLRDVEMACLLKSIADKDAVVTLVLDCCHSAGTVRGRKRVRGVDIPAASLVEREPIAPEAALHAAWVPPPTGTGRGATTMRHWLTSSKGIDFLAACRANQLAQETTYDGKDRGLMSAWFGNVMAANSERLGQLGFREVYNLVAKKVAEHRDQDSPQDPVLGGRQNRSFFSTGQVEPHVPAVTNVERVSDGGVRVRITLNVGTAHGVHEQDRFALYPADREFTDLVSYHGELAMCKVEEVNDLTSTGVLTVPDGGDRDAPEIQAGCKAVSVRDILYRRVMAPRGVRVVLAAESGASVADAQRIEAKIRREGRLVKIADTREPFFDVEVKSDHRFAIRFQPDTTMNRAVVEIDSADKLVPYLAHLTVYYNLLQLSNSASGLGSAAGSGISVQVLGWLPAGEEPLEPRTFMEDEGPVGETGVKPFASGRPNEVGDNESVMIRVTNRGYRPVYVEVLDLEPSWKVSRIYPIEDEEAPIQLAPNESTDLFVIMTEPATITNSFQPNPCDAIVVLGSPADRSNFPGEILPQLDRADVGEPEPIHGDESGRRGRGVARPNWSVQRVNVRVGRSAAETSD</sequence>
<dbReference type="GO" id="GO:0004197">
    <property type="term" value="F:cysteine-type endopeptidase activity"/>
    <property type="evidence" value="ECO:0007669"/>
    <property type="project" value="InterPro"/>
</dbReference>
<feature type="region of interest" description="Disordered" evidence="2">
    <location>
        <begin position="659"/>
        <end position="684"/>
    </location>
</feature>
<dbReference type="Gene3D" id="3.40.50.1460">
    <property type="match status" value="1"/>
</dbReference>
<dbReference type="GO" id="GO:0006508">
    <property type="term" value="P:proteolysis"/>
    <property type="evidence" value="ECO:0007669"/>
    <property type="project" value="InterPro"/>
</dbReference>
<evidence type="ECO:0000259" key="3">
    <source>
        <dbReference type="Pfam" id="PF00656"/>
    </source>
</evidence>
<accession>A0AAE0HH71</accession>
<dbReference type="EMBL" id="JAUEPN010000004">
    <property type="protein sequence ID" value="KAK3296395.1"/>
    <property type="molecule type" value="Genomic_DNA"/>
</dbReference>
<dbReference type="Proteomes" id="UP001278766">
    <property type="component" value="Unassembled WGS sequence"/>
</dbReference>
<evidence type="ECO:0000313" key="5">
    <source>
        <dbReference type="Proteomes" id="UP001278766"/>
    </source>
</evidence>
<feature type="compositionally biased region" description="Basic and acidic residues" evidence="2">
    <location>
        <begin position="659"/>
        <end position="675"/>
    </location>
</feature>
<evidence type="ECO:0000256" key="1">
    <source>
        <dbReference type="ARBA" id="ARBA00009005"/>
    </source>
</evidence>
<dbReference type="PANTHER" id="PTHR48104:SF30">
    <property type="entry name" value="METACASPASE-1"/>
    <property type="match status" value="1"/>
</dbReference>
<dbReference type="InterPro" id="IPR050452">
    <property type="entry name" value="Metacaspase"/>
</dbReference>
<reference evidence="4" key="1">
    <citation type="journal article" date="2023" name="Mol. Phylogenet. Evol.">
        <title>Genome-scale phylogeny and comparative genomics of the fungal order Sordariales.</title>
        <authorList>
            <person name="Hensen N."/>
            <person name="Bonometti L."/>
            <person name="Westerberg I."/>
            <person name="Brannstrom I.O."/>
            <person name="Guillou S."/>
            <person name="Cros-Aarteil S."/>
            <person name="Calhoun S."/>
            <person name="Haridas S."/>
            <person name="Kuo A."/>
            <person name="Mondo S."/>
            <person name="Pangilinan J."/>
            <person name="Riley R."/>
            <person name="LaButti K."/>
            <person name="Andreopoulos B."/>
            <person name="Lipzen A."/>
            <person name="Chen C."/>
            <person name="Yan M."/>
            <person name="Daum C."/>
            <person name="Ng V."/>
            <person name="Clum A."/>
            <person name="Steindorff A."/>
            <person name="Ohm R.A."/>
            <person name="Martin F."/>
            <person name="Silar P."/>
            <person name="Natvig D.O."/>
            <person name="Lalanne C."/>
            <person name="Gautier V."/>
            <person name="Ament-Velasquez S.L."/>
            <person name="Kruys A."/>
            <person name="Hutchinson M.I."/>
            <person name="Powell A.J."/>
            <person name="Barry K."/>
            <person name="Miller A.N."/>
            <person name="Grigoriev I.V."/>
            <person name="Debuchy R."/>
            <person name="Gladieux P."/>
            <person name="Hiltunen Thoren M."/>
            <person name="Johannesson H."/>
        </authorList>
    </citation>
    <scope>NUCLEOTIDE SEQUENCE</scope>
    <source>
        <strain evidence="4">CBS 168.71</strain>
    </source>
</reference>
<dbReference type="PANTHER" id="PTHR48104">
    <property type="entry name" value="METACASPASE-4"/>
    <property type="match status" value="1"/>
</dbReference>
<organism evidence="4 5">
    <name type="scientific">Chaetomium fimeti</name>
    <dbReference type="NCBI Taxonomy" id="1854472"/>
    <lineage>
        <taxon>Eukaryota</taxon>
        <taxon>Fungi</taxon>
        <taxon>Dikarya</taxon>
        <taxon>Ascomycota</taxon>
        <taxon>Pezizomycotina</taxon>
        <taxon>Sordariomycetes</taxon>
        <taxon>Sordariomycetidae</taxon>
        <taxon>Sordariales</taxon>
        <taxon>Chaetomiaceae</taxon>
        <taxon>Chaetomium</taxon>
    </lineage>
</organism>
<evidence type="ECO:0000313" key="4">
    <source>
        <dbReference type="EMBL" id="KAK3296395.1"/>
    </source>
</evidence>
<dbReference type="InterPro" id="IPR011600">
    <property type="entry name" value="Pept_C14_caspase"/>
</dbReference>
<dbReference type="RefSeq" id="XP_062659909.1">
    <property type="nucleotide sequence ID" value="XM_062806022.1"/>
</dbReference>
<reference evidence="4" key="2">
    <citation type="submission" date="2023-06" db="EMBL/GenBank/DDBJ databases">
        <authorList>
            <consortium name="Lawrence Berkeley National Laboratory"/>
            <person name="Haridas S."/>
            <person name="Hensen N."/>
            <person name="Bonometti L."/>
            <person name="Westerberg I."/>
            <person name="Brannstrom I.O."/>
            <person name="Guillou S."/>
            <person name="Cros-Aarteil S."/>
            <person name="Calhoun S."/>
            <person name="Kuo A."/>
            <person name="Mondo S."/>
            <person name="Pangilinan J."/>
            <person name="Riley R."/>
            <person name="Labutti K."/>
            <person name="Andreopoulos B."/>
            <person name="Lipzen A."/>
            <person name="Chen C."/>
            <person name="Yanf M."/>
            <person name="Daum C."/>
            <person name="Ng V."/>
            <person name="Clum A."/>
            <person name="Steindorff A."/>
            <person name="Ohm R."/>
            <person name="Martin F."/>
            <person name="Silar P."/>
            <person name="Natvig D."/>
            <person name="Lalanne C."/>
            <person name="Gautier V."/>
            <person name="Ament-Velasquez S.L."/>
            <person name="Kruys A."/>
            <person name="Hutchinson M.I."/>
            <person name="Powell A.J."/>
            <person name="Barry K."/>
            <person name="Miller A.N."/>
            <person name="Grigoriev I.V."/>
            <person name="Debuchy R."/>
            <person name="Gladieux P."/>
            <person name="Thoren M.H."/>
            <person name="Johannesson H."/>
        </authorList>
    </citation>
    <scope>NUCLEOTIDE SEQUENCE</scope>
    <source>
        <strain evidence="4">CBS 168.71</strain>
    </source>
</reference>
<dbReference type="Pfam" id="PF00656">
    <property type="entry name" value="Peptidase_C14"/>
    <property type="match status" value="1"/>
</dbReference>
<feature type="domain" description="Peptidase C14 caspase" evidence="3">
    <location>
        <begin position="7"/>
        <end position="285"/>
    </location>
</feature>
<proteinExistence type="inferred from homology"/>
<name>A0AAE0HH71_9PEZI</name>
<feature type="region of interest" description="Disordered" evidence="2">
    <location>
        <begin position="535"/>
        <end position="561"/>
    </location>
</feature>
<dbReference type="GeneID" id="87842970"/>
<comment type="caution">
    <text evidence="4">The sequence shown here is derived from an EMBL/GenBank/DDBJ whole genome shotgun (WGS) entry which is preliminary data.</text>
</comment>
<keyword evidence="5" id="KW-1185">Reference proteome</keyword>
<dbReference type="AlphaFoldDB" id="A0AAE0HH71"/>
<protein>
    <submittedName>
        <fullName evidence="4">Caspase domain-containing protein</fullName>
    </submittedName>
</protein>
<comment type="similarity">
    <text evidence="1">Belongs to the peptidase C14B family.</text>
</comment>
<evidence type="ECO:0000256" key="2">
    <source>
        <dbReference type="SAM" id="MobiDB-lite"/>
    </source>
</evidence>
<dbReference type="GO" id="GO:0005737">
    <property type="term" value="C:cytoplasm"/>
    <property type="evidence" value="ECO:0007669"/>
    <property type="project" value="TreeGrafter"/>
</dbReference>
<gene>
    <name evidence="4" type="ORF">B0H64DRAFT_432951</name>
</gene>